<organism evidence="3 4">
    <name type="scientific">Novosphingobium barchaimii LL02</name>
    <dbReference type="NCBI Taxonomy" id="1114963"/>
    <lineage>
        <taxon>Bacteria</taxon>
        <taxon>Pseudomonadati</taxon>
        <taxon>Pseudomonadota</taxon>
        <taxon>Alphaproteobacteria</taxon>
        <taxon>Sphingomonadales</taxon>
        <taxon>Sphingomonadaceae</taxon>
        <taxon>Novosphingobium</taxon>
    </lineage>
</organism>
<evidence type="ECO:0000313" key="3">
    <source>
        <dbReference type="EMBL" id="KMS54765.1"/>
    </source>
</evidence>
<evidence type="ECO:0000256" key="1">
    <source>
        <dbReference type="ARBA" id="ARBA00006436"/>
    </source>
</evidence>
<name>A0A0J8AJ58_9SPHN</name>
<feature type="domain" description="Ubiquinol-cytochrome c chaperone" evidence="2">
    <location>
        <begin position="39"/>
        <end position="172"/>
    </location>
</feature>
<protein>
    <recommendedName>
        <fullName evidence="2">Ubiquinol-cytochrome c chaperone domain-containing protein</fullName>
    </recommendedName>
</protein>
<dbReference type="PATRIC" id="fig|1114963.3.peg.2226"/>
<comment type="similarity">
    <text evidence="1">Belongs to the UPF0174 family.</text>
</comment>
<dbReference type="InterPro" id="IPR021150">
    <property type="entry name" value="Ubiq_cyt_c_chap"/>
</dbReference>
<dbReference type="Proteomes" id="UP000052268">
    <property type="component" value="Unassembled WGS sequence"/>
</dbReference>
<dbReference type="RefSeq" id="WP_059151524.1">
    <property type="nucleotide sequence ID" value="NZ_KQ130454.1"/>
</dbReference>
<dbReference type="OrthoDB" id="7158889at2"/>
<gene>
    <name evidence="3" type="ORF">V474_16980</name>
</gene>
<reference evidence="3 4" key="1">
    <citation type="journal article" date="2015" name="G3 (Bethesda)">
        <title>Insights into Ongoing Evolution of the Hexachlorocyclohexane Catabolic Pathway from Comparative Genomics of Ten Sphingomonadaceae Strains.</title>
        <authorList>
            <person name="Pearce S.L."/>
            <person name="Oakeshott J.G."/>
            <person name="Pandey G."/>
        </authorList>
    </citation>
    <scope>NUCLEOTIDE SEQUENCE [LARGE SCALE GENOMIC DNA]</scope>
    <source>
        <strain evidence="3 4">LL02</strain>
    </source>
</reference>
<evidence type="ECO:0000259" key="2">
    <source>
        <dbReference type="Pfam" id="PF03981"/>
    </source>
</evidence>
<evidence type="ECO:0000313" key="4">
    <source>
        <dbReference type="Proteomes" id="UP000052268"/>
    </source>
</evidence>
<dbReference type="AlphaFoldDB" id="A0A0J8AJ58"/>
<accession>A0A0J8AJ58</accession>
<dbReference type="Pfam" id="PF03981">
    <property type="entry name" value="Ubiq_cyt_C_chap"/>
    <property type="match status" value="1"/>
</dbReference>
<dbReference type="EMBL" id="JACU01000005">
    <property type="protein sequence ID" value="KMS54765.1"/>
    <property type="molecule type" value="Genomic_DNA"/>
</dbReference>
<proteinExistence type="inferred from homology"/>
<keyword evidence="4" id="KW-1185">Reference proteome</keyword>
<comment type="caution">
    <text evidence="3">The sequence shown here is derived from an EMBL/GenBank/DDBJ whole genome shotgun (WGS) entry which is preliminary data.</text>
</comment>
<sequence>MSLISRLLGKRSDTRGAVRPLWHRVVEIAREKPWYAAGGIADTVPGRFDAVTLVLALLMLRMERDKAADDGLIEPSVRLTELFVEDMDGQLRQSGVGDLGVGKRMGKLMSVLGGRIGALREALPLDDTALIAVLERNVTLTENADRAHLAAQVRTLHAQLDALSDEDIMNARIER</sequence>